<dbReference type="PANTHER" id="PTHR35800">
    <property type="entry name" value="PROTEIN JAG"/>
    <property type="match status" value="1"/>
</dbReference>
<evidence type="ECO:0000256" key="1">
    <source>
        <dbReference type="SAM" id="MobiDB-lite"/>
    </source>
</evidence>
<dbReference type="Gene3D" id="3.30.300.20">
    <property type="match status" value="1"/>
</dbReference>
<dbReference type="CDD" id="cd02644">
    <property type="entry name" value="R3H_jag"/>
    <property type="match status" value="1"/>
</dbReference>
<evidence type="ECO:0000313" key="3">
    <source>
        <dbReference type="EMBL" id="PJE69322.1"/>
    </source>
</evidence>
<organism evidence="3 4">
    <name type="scientific">Candidatus Shapirobacteria bacterium CG10_big_fil_rev_8_21_14_0_10_38_14</name>
    <dbReference type="NCBI Taxonomy" id="1974483"/>
    <lineage>
        <taxon>Bacteria</taxon>
        <taxon>Candidatus Shapironibacteriota</taxon>
    </lineage>
</organism>
<dbReference type="CDD" id="cd02414">
    <property type="entry name" value="KH-II_Jag"/>
    <property type="match status" value="1"/>
</dbReference>
<dbReference type="InterPro" id="IPR001374">
    <property type="entry name" value="R3H_dom"/>
</dbReference>
<protein>
    <submittedName>
        <fullName evidence="3">Protein jag</fullName>
    </submittedName>
</protein>
<comment type="caution">
    <text evidence="3">The sequence shown here is derived from an EMBL/GenBank/DDBJ whole genome shotgun (WGS) entry which is preliminary data.</text>
</comment>
<gene>
    <name evidence="3" type="ORF">COU96_00370</name>
</gene>
<reference evidence="4" key="1">
    <citation type="submission" date="2017-09" db="EMBL/GenBank/DDBJ databases">
        <title>Depth-based differentiation of microbial function through sediment-hosted aquifers and enrichment of novel symbionts in the deep terrestrial subsurface.</title>
        <authorList>
            <person name="Probst A.J."/>
            <person name="Ladd B."/>
            <person name="Jarett J.K."/>
            <person name="Geller-Mcgrath D.E."/>
            <person name="Sieber C.M.K."/>
            <person name="Emerson J.B."/>
            <person name="Anantharaman K."/>
            <person name="Thomas B.C."/>
            <person name="Malmstrom R."/>
            <person name="Stieglmeier M."/>
            <person name="Klingl A."/>
            <person name="Woyke T."/>
            <person name="Ryan C.M."/>
            <person name="Banfield J.F."/>
        </authorList>
    </citation>
    <scope>NUCLEOTIDE SEQUENCE [LARGE SCALE GENOMIC DNA]</scope>
</reference>
<sequence>MAEKDKKIKKGNKVETVKNLAQKLLDWLGVVADFKIEETEESLNLNLQTDQSALLIGFHGETLTAFQLILSMMIYQKLGEWVRISIDVDGYRQRRYQALEQMALSTAQKVRFSKKPCALPSMSAHERRIVHLALADSSDIQTESQGEEPERKVVISPK</sequence>
<dbReference type="GO" id="GO:0003723">
    <property type="term" value="F:RNA binding"/>
    <property type="evidence" value="ECO:0007669"/>
    <property type="project" value="InterPro"/>
</dbReference>
<dbReference type="PROSITE" id="PS51061">
    <property type="entry name" value="R3H"/>
    <property type="match status" value="1"/>
</dbReference>
<dbReference type="SMART" id="SM00393">
    <property type="entry name" value="R3H"/>
    <property type="match status" value="1"/>
</dbReference>
<dbReference type="InterPro" id="IPR038008">
    <property type="entry name" value="Jag_KH"/>
</dbReference>
<dbReference type="InterPro" id="IPR039247">
    <property type="entry name" value="KhpB"/>
</dbReference>
<dbReference type="InterPro" id="IPR034079">
    <property type="entry name" value="R3H_KhpB"/>
</dbReference>
<feature type="region of interest" description="Disordered" evidence="1">
    <location>
        <begin position="139"/>
        <end position="158"/>
    </location>
</feature>
<name>A0A2M8L691_9BACT</name>
<dbReference type="PANTHER" id="PTHR35800:SF1">
    <property type="entry name" value="RNA-BINDING PROTEIN KHPB"/>
    <property type="match status" value="1"/>
</dbReference>
<dbReference type="SUPFAM" id="SSF82708">
    <property type="entry name" value="R3H domain"/>
    <property type="match status" value="1"/>
</dbReference>
<dbReference type="InterPro" id="IPR015946">
    <property type="entry name" value="KH_dom-like_a/b"/>
</dbReference>
<dbReference type="EMBL" id="PFEL01000015">
    <property type="protein sequence ID" value="PJE69322.1"/>
    <property type="molecule type" value="Genomic_DNA"/>
</dbReference>
<evidence type="ECO:0000313" key="4">
    <source>
        <dbReference type="Proteomes" id="UP000229500"/>
    </source>
</evidence>
<evidence type="ECO:0000259" key="2">
    <source>
        <dbReference type="PROSITE" id="PS51061"/>
    </source>
</evidence>
<dbReference type="Pfam" id="PF13083">
    <property type="entry name" value="KH_KhpA-B"/>
    <property type="match status" value="1"/>
</dbReference>
<dbReference type="Pfam" id="PF01424">
    <property type="entry name" value="R3H"/>
    <property type="match status" value="1"/>
</dbReference>
<dbReference type="InterPro" id="IPR036867">
    <property type="entry name" value="R3H_dom_sf"/>
</dbReference>
<accession>A0A2M8L691</accession>
<feature type="domain" description="R3H" evidence="2">
    <location>
        <begin position="93"/>
        <end position="158"/>
    </location>
</feature>
<dbReference type="AlphaFoldDB" id="A0A2M8L691"/>
<dbReference type="Gene3D" id="3.30.1370.50">
    <property type="entry name" value="R3H-like domain"/>
    <property type="match status" value="1"/>
</dbReference>
<feature type="compositionally biased region" description="Basic and acidic residues" evidence="1">
    <location>
        <begin position="148"/>
        <end position="158"/>
    </location>
</feature>
<dbReference type="Proteomes" id="UP000229500">
    <property type="component" value="Unassembled WGS sequence"/>
</dbReference>
<proteinExistence type="predicted"/>